<proteinExistence type="predicted"/>
<protein>
    <recommendedName>
        <fullName evidence="3">Lipoprotein</fullName>
    </recommendedName>
</protein>
<evidence type="ECO:0000313" key="2">
    <source>
        <dbReference type="EMBL" id="KKM04115.1"/>
    </source>
</evidence>
<keyword evidence="1" id="KW-0472">Membrane</keyword>
<name>A0A0F9GZ88_9ZZZZ</name>
<feature type="transmembrane region" description="Helical" evidence="1">
    <location>
        <begin position="6"/>
        <end position="24"/>
    </location>
</feature>
<evidence type="ECO:0008006" key="3">
    <source>
        <dbReference type="Google" id="ProtNLM"/>
    </source>
</evidence>
<reference evidence="2" key="1">
    <citation type="journal article" date="2015" name="Nature">
        <title>Complex archaea that bridge the gap between prokaryotes and eukaryotes.</title>
        <authorList>
            <person name="Spang A."/>
            <person name="Saw J.H."/>
            <person name="Jorgensen S.L."/>
            <person name="Zaremba-Niedzwiedzka K."/>
            <person name="Martijn J."/>
            <person name="Lind A.E."/>
            <person name="van Eijk R."/>
            <person name="Schleper C."/>
            <person name="Guy L."/>
            <person name="Ettema T.J."/>
        </authorList>
    </citation>
    <scope>NUCLEOTIDE SEQUENCE</scope>
</reference>
<organism evidence="2">
    <name type="scientific">marine sediment metagenome</name>
    <dbReference type="NCBI Taxonomy" id="412755"/>
    <lineage>
        <taxon>unclassified sequences</taxon>
        <taxon>metagenomes</taxon>
        <taxon>ecological metagenomes</taxon>
    </lineage>
</organism>
<evidence type="ECO:0000256" key="1">
    <source>
        <dbReference type="SAM" id="Phobius"/>
    </source>
</evidence>
<dbReference type="EMBL" id="LAZR01016527">
    <property type="protein sequence ID" value="KKM04115.1"/>
    <property type="molecule type" value="Genomic_DNA"/>
</dbReference>
<dbReference type="PROSITE" id="PS51257">
    <property type="entry name" value="PROKAR_LIPOPROTEIN"/>
    <property type="match status" value="1"/>
</dbReference>
<gene>
    <name evidence="2" type="ORF">LCGC14_1767470</name>
</gene>
<accession>A0A0F9GZ88</accession>
<dbReference type="AlphaFoldDB" id="A0A0F9GZ88"/>
<feature type="transmembrane region" description="Helical" evidence="1">
    <location>
        <begin position="180"/>
        <end position="200"/>
    </location>
</feature>
<keyword evidence="1" id="KW-0812">Transmembrane</keyword>
<sequence>MIKIKWVILLIVGFIVASSCCVLCKLEPVTEIIIDTLYFSDTIKVDIPDEDYLDMLDSLETALVEVSISRTLIDSLLNLPLDDKIDSMLIHFESEYVSIVDPNDLLLNFRSDTLHKETIVAEAWSWIYRNELYLRLKNKASFDYMADSLKTIIYKSDMTIYSLKKDRIKLRDKMKDYRRLVFIFGGLLLIVFIVVIKRVIGK</sequence>
<comment type="caution">
    <text evidence="2">The sequence shown here is derived from an EMBL/GenBank/DDBJ whole genome shotgun (WGS) entry which is preliminary data.</text>
</comment>
<keyword evidence="1" id="KW-1133">Transmembrane helix</keyword>